<evidence type="ECO:0000313" key="2">
    <source>
        <dbReference type="EMBL" id="ABW28260.1"/>
    </source>
</evidence>
<dbReference type="Pfam" id="PF05050">
    <property type="entry name" value="Methyltransf_21"/>
    <property type="match status" value="1"/>
</dbReference>
<dbReference type="InterPro" id="IPR006342">
    <property type="entry name" value="FkbM_mtfrase"/>
</dbReference>
<sequence>MNLKQILLGNRFGDLAMFSREKLDLLRTAITQSEAVGTIANDQLAGRLVCAICDPNKTFLDIGAHIGSITSAVQRYDSTVNIIAVEAIPEKAEQLRRKFPKVVVHACAVGEKEGEIEFFIDLKQTGYSSIHHPNSNQIREIQVPIKRLDNLIASNTEVDVIKMDIEGAELGALRGAIGILSRSSPTVMFESAPIPSDFNDAKKDLFGYFNQRHYAILVPNRLAHNDHGLTEAGFLESHLYPRRTTNYFAVHKDRRQEIRDKARRVLGISVESII</sequence>
<proteinExistence type="predicted"/>
<dbReference type="PANTHER" id="PTHR34203:SF15">
    <property type="entry name" value="SLL1173 PROTEIN"/>
    <property type="match status" value="1"/>
</dbReference>
<dbReference type="KEGG" id="amr:AM1_3264"/>
<name>B0CFV6_ACAM1</name>
<organism evidence="2 3">
    <name type="scientific">Acaryochloris marina (strain MBIC 11017)</name>
    <dbReference type="NCBI Taxonomy" id="329726"/>
    <lineage>
        <taxon>Bacteria</taxon>
        <taxon>Bacillati</taxon>
        <taxon>Cyanobacteriota</taxon>
        <taxon>Cyanophyceae</taxon>
        <taxon>Acaryochloridales</taxon>
        <taxon>Acaryochloridaceae</taxon>
        <taxon>Acaryochloris</taxon>
    </lineage>
</organism>
<dbReference type="HOGENOM" id="CLU_1014199_0_0_3"/>
<dbReference type="EMBL" id="CP000828">
    <property type="protein sequence ID" value="ABW28260.1"/>
    <property type="molecule type" value="Genomic_DNA"/>
</dbReference>
<dbReference type="GO" id="GO:0032259">
    <property type="term" value="P:methylation"/>
    <property type="evidence" value="ECO:0007669"/>
    <property type="project" value="UniProtKB-KW"/>
</dbReference>
<dbReference type="GO" id="GO:0008168">
    <property type="term" value="F:methyltransferase activity"/>
    <property type="evidence" value="ECO:0007669"/>
    <property type="project" value="UniProtKB-KW"/>
</dbReference>
<evidence type="ECO:0000313" key="3">
    <source>
        <dbReference type="Proteomes" id="UP000000268"/>
    </source>
</evidence>
<dbReference type="STRING" id="329726.AM1_3264"/>
<dbReference type="InterPro" id="IPR052514">
    <property type="entry name" value="SAM-dependent_MTase"/>
</dbReference>
<feature type="domain" description="Methyltransferase FkbM" evidence="1">
    <location>
        <begin position="61"/>
        <end position="212"/>
    </location>
</feature>
<evidence type="ECO:0000259" key="1">
    <source>
        <dbReference type="Pfam" id="PF05050"/>
    </source>
</evidence>
<dbReference type="eggNOG" id="COG3963">
    <property type="taxonomic scope" value="Bacteria"/>
</dbReference>
<dbReference type="PANTHER" id="PTHR34203">
    <property type="entry name" value="METHYLTRANSFERASE, FKBM FAMILY PROTEIN"/>
    <property type="match status" value="1"/>
</dbReference>
<reference evidence="2 3" key="1">
    <citation type="journal article" date="2008" name="Proc. Natl. Acad. Sci. U.S.A.">
        <title>Niche adaptation and genome expansion in the chlorophyll d-producing cyanobacterium Acaryochloris marina.</title>
        <authorList>
            <person name="Swingley W.D."/>
            <person name="Chen M."/>
            <person name="Cheung P.C."/>
            <person name="Conrad A.L."/>
            <person name="Dejesa L.C."/>
            <person name="Hao J."/>
            <person name="Honchak B.M."/>
            <person name="Karbach L.E."/>
            <person name="Kurdoglu A."/>
            <person name="Lahiri S."/>
            <person name="Mastrian S.D."/>
            <person name="Miyashita H."/>
            <person name="Page L."/>
            <person name="Ramakrishna P."/>
            <person name="Satoh S."/>
            <person name="Sattley W.M."/>
            <person name="Shimada Y."/>
            <person name="Taylor H.L."/>
            <person name="Tomo T."/>
            <person name="Tsuchiya T."/>
            <person name="Wang Z.T."/>
            <person name="Raymond J."/>
            <person name="Mimuro M."/>
            <person name="Blankenship R.E."/>
            <person name="Touchman J.W."/>
        </authorList>
    </citation>
    <scope>NUCLEOTIDE SEQUENCE [LARGE SCALE GENOMIC DNA]</scope>
    <source>
        <strain evidence="3">MBIC 11017</strain>
    </source>
</reference>
<keyword evidence="2" id="KW-0489">Methyltransferase</keyword>
<gene>
    <name evidence="2" type="ordered locus">AM1_3264</name>
</gene>
<dbReference type="RefSeq" id="WP_012163669.1">
    <property type="nucleotide sequence ID" value="NC_009925.1"/>
</dbReference>
<dbReference type="Proteomes" id="UP000000268">
    <property type="component" value="Chromosome"/>
</dbReference>
<accession>B0CFV6</accession>
<dbReference type="Gene3D" id="3.40.50.150">
    <property type="entry name" value="Vaccinia Virus protein VP39"/>
    <property type="match status" value="1"/>
</dbReference>
<protein>
    <submittedName>
        <fullName evidence="2">Methyltransferase, FkbM family</fullName>
    </submittedName>
</protein>
<dbReference type="AlphaFoldDB" id="B0CFV6"/>
<keyword evidence="3" id="KW-1185">Reference proteome</keyword>
<dbReference type="NCBIfam" id="TIGR01444">
    <property type="entry name" value="fkbM_fam"/>
    <property type="match status" value="1"/>
</dbReference>
<dbReference type="SUPFAM" id="SSF53335">
    <property type="entry name" value="S-adenosyl-L-methionine-dependent methyltransferases"/>
    <property type="match status" value="1"/>
</dbReference>
<keyword evidence="2" id="KW-0808">Transferase</keyword>
<dbReference type="InterPro" id="IPR029063">
    <property type="entry name" value="SAM-dependent_MTases_sf"/>
</dbReference>